<evidence type="ECO:0000313" key="1">
    <source>
        <dbReference type="EMBL" id="KDQ54190.1"/>
    </source>
</evidence>
<reference evidence="2" key="1">
    <citation type="journal article" date="2014" name="Proc. Natl. Acad. Sci. U.S.A.">
        <title>Extensive sampling of basidiomycete genomes demonstrates inadequacy of the white-rot/brown-rot paradigm for wood decay fungi.</title>
        <authorList>
            <person name="Riley R."/>
            <person name="Salamov A.A."/>
            <person name="Brown D.W."/>
            <person name="Nagy L.G."/>
            <person name="Floudas D."/>
            <person name="Held B.W."/>
            <person name="Levasseur A."/>
            <person name="Lombard V."/>
            <person name="Morin E."/>
            <person name="Otillar R."/>
            <person name="Lindquist E.A."/>
            <person name="Sun H."/>
            <person name="LaButti K.M."/>
            <person name="Schmutz J."/>
            <person name="Jabbour D."/>
            <person name="Luo H."/>
            <person name="Baker S.E."/>
            <person name="Pisabarro A.G."/>
            <person name="Walton J.D."/>
            <person name="Blanchette R.A."/>
            <person name="Henrissat B."/>
            <person name="Martin F."/>
            <person name="Cullen D."/>
            <person name="Hibbett D.S."/>
            <person name="Grigoriev I.V."/>
        </authorList>
    </citation>
    <scope>NUCLEOTIDE SEQUENCE [LARGE SCALE GENOMIC DNA]</scope>
    <source>
        <strain evidence="2">MUCL 33604</strain>
    </source>
</reference>
<organism evidence="1 2">
    <name type="scientific">Jaapia argillacea MUCL 33604</name>
    <dbReference type="NCBI Taxonomy" id="933084"/>
    <lineage>
        <taxon>Eukaryota</taxon>
        <taxon>Fungi</taxon>
        <taxon>Dikarya</taxon>
        <taxon>Basidiomycota</taxon>
        <taxon>Agaricomycotina</taxon>
        <taxon>Agaricomycetes</taxon>
        <taxon>Agaricomycetidae</taxon>
        <taxon>Jaapiales</taxon>
        <taxon>Jaapiaceae</taxon>
        <taxon>Jaapia</taxon>
    </lineage>
</organism>
<accession>A0A067PK18</accession>
<dbReference type="Proteomes" id="UP000027265">
    <property type="component" value="Unassembled WGS sequence"/>
</dbReference>
<feature type="non-terminal residue" evidence="1">
    <location>
        <position position="1"/>
    </location>
</feature>
<dbReference type="STRING" id="933084.A0A067PK18"/>
<feature type="non-terminal residue" evidence="1">
    <location>
        <position position="144"/>
    </location>
</feature>
<dbReference type="HOGENOM" id="CLU_007337_2_0_1"/>
<dbReference type="OrthoDB" id="3257409at2759"/>
<keyword evidence="2" id="KW-1185">Reference proteome</keyword>
<protein>
    <submittedName>
        <fullName evidence="1">Uncharacterized protein</fullName>
    </submittedName>
</protein>
<gene>
    <name evidence="1" type="ORF">JAAARDRAFT_102779</name>
</gene>
<sequence>TPQHIVFLSGVEAVEYDCCTNSCCCFVGPHADLDECPYCKVSWYNRDGFAKKTFTYLPLIPQLVTLYHNRDMVERMGYQAGEHVHEPGAIRDILDCPVYRSLLGSKISINGREMNSTYFSDPRDIALGLSTDGFAPFHCRKQTC</sequence>
<dbReference type="EMBL" id="KL197730">
    <property type="protein sequence ID" value="KDQ54190.1"/>
    <property type="molecule type" value="Genomic_DNA"/>
</dbReference>
<evidence type="ECO:0000313" key="2">
    <source>
        <dbReference type="Proteomes" id="UP000027265"/>
    </source>
</evidence>
<name>A0A067PK18_9AGAM</name>
<dbReference type="InParanoid" id="A0A067PK18"/>
<dbReference type="AlphaFoldDB" id="A0A067PK18"/>
<proteinExistence type="predicted"/>